<evidence type="ECO:0000313" key="2">
    <source>
        <dbReference type="EMBL" id="QQZ50762.1"/>
    </source>
</evidence>
<reference evidence="2" key="1">
    <citation type="submission" date="2021-01" db="EMBL/GenBank/DDBJ databases">
        <title>Genome sequence of Phenylobacterium sp. 20VBR1 isolated from a valley glaceir, Ny-Alesund, Svalbard.</title>
        <authorList>
            <person name="Thomas F.A."/>
            <person name="Krishnan K.P."/>
            <person name="Sinha R.K."/>
        </authorList>
    </citation>
    <scope>NUCLEOTIDE SEQUENCE</scope>
    <source>
        <strain evidence="2">20VBR1</strain>
    </source>
</reference>
<protein>
    <submittedName>
        <fullName evidence="2">Uncharacterized protein</fullName>
    </submittedName>
</protein>
<feature type="region of interest" description="Disordered" evidence="1">
    <location>
        <begin position="55"/>
        <end position="80"/>
    </location>
</feature>
<sequence length="80" mass="8933">MAKIGLVGDFRAICGKTEIMDPRDKPEDDGVFMDRSIDPHPTLLRRATVASEPSMLGYAVRKRELPLSTPQGEKDSRKHP</sequence>
<organism evidence="2">
    <name type="scientific">Phenylobacterium glaciei</name>
    <dbReference type="NCBI Taxonomy" id="2803784"/>
    <lineage>
        <taxon>Bacteria</taxon>
        <taxon>Pseudomonadati</taxon>
        <taxon>Pseudomonadota</taxon>
        <taxon>Alphaproteobacteria</taxon>
        <taxon>Caulobacterales</taxon>
        <taxon>Caulobacteraceae</taxon>
        <taxon>Phenylobacterium</taxon>
    </lineage>
</organism>
<dbReference type="EMBL" id="CP068570">
    <property type="protein sequence ID" value="QQZ50762.1"/>
    <property type="molecule type" value="Genomic_DNA"/>
</dbReference>
<accession>A0A974SAJ7</accession>
<dbReference type="AlphaFoldDB" id="A0A974SAJ7"/>
<evidence type="ECO:0000256" key="1">
    <source>
        <dbReference type="SAM" id="MobiDB-lite"/>
    </source>
</evidence>
<name>A0A974SAJ7_9CAUL</name>
<proteinExistence type="predicted"/>
<gene>
    <name evidence="2" type="ORF">JKL49_05165</name>
</gene>